<dbReference type="HOGENOM" id="CLU_1343013_0_0_1"/>
<evidence type="ECO:0008006" key="5">
    <source>
        <dbReference type="Google" id="ProtNLM"/>
    </source>
</evidence>
<feature type="signal peptide" evidence="2">
    <location>
        <begin position="1"/>
        <end position="25"/>
    </location>
</feature>
<organism evidence="3 4">
    <name type="scientific">Batrachochytrium dendrobatidis (strain JAM81 / FGSC 10211)</name>
    <name type="common">Frog chytrid fungus</name>
    <dbReference type="NCBI Taxonomy" id="684364"/>
    <lineage>
        <taxon>Eukaryota</taxon>
        <taxon>Fungi</taxon>
        <taxon>Fungi incertae sedis</taxon>
        <taxon>Chytridiomycota</taxon>
        <taxon>Chytridiomycota incertae sedis</taxon>
        <taxon>Chytridiomycetes</taxon>
        <taxon>Rhizophydiales</taxon>
        <taxon>Rhizophydiales incertae sedis</taxon>
        <taxon>Batrachochytrium</taxon>
    </lineage>
</organism>
<feature type="chain" id="PRO_5003312661" description="BZIP domain-containing protein" evidence="2">
    <location>
        <begin position="26"/>
        <end position="204"/>
    </location>
</feature>
<sequence>MFLVPGHMPATVFSLVMFCVLSTMATPNPPIPSGSKESSPVLSEDAKESPSGFKRIGSILYRKKTPKRILQTHESEDVTPDDQSSSSGYNTRSKAKKSISQKFIDFMIAKNDGRGQKKSSDTRLGSDLSSLKSIHQRIERNRRSSRRNKKKLETMEDIDERMQYNREKQATKQGKRARPKDQAPVAIIPIIPLEGFVKEGWDDE</sequence>
<evidence type="ECO:0000313" key="4">
    <source>
        <dbReference type="Proteomes" id="UP000007241"/>
    </source>
</evidence>
<evidence type="ECO:0000313" key="3">
    <source>
        <dbReference type="EMBL" id="EGF79996.1"/>
    </source>
</evidence>
<proteinExistence type="predicted"/>
<feature type="region of interest" description="Disordered" evidence="1">
    <location>
        <begin position="27"/>
        <end position="96"/>
    </location>
</feature>
<dbReference type="RefSeq" id="XP_006679748.1">
    <property type="nucleotide sequence ID" value="XM_006679685.1"/>
</dbReference>
<evidence type="ECO:0000256" key="2">
    <source>
        <dbReference type="SAM" id="SignalP"/>
    </source>
</evidence>
<reference evidence="3 4" key="1">
    <citation type="submission" date="2009-12" db="EMBL/GenBank/DDBJ databases">
        <title>The draft genome of Batrachochytrium dendrobatidis.</title>
        <authorList>
            <consortium name="US DOE Joint Genome Institute (JGI-PGF)"/>
            <person name="Kuo A."/>
            <person name="Salamov A."/>
            <person name="Schmutz J."/>
            <person name="Lucas S."/>
            <person name="Pitluck S."/>
            <person name="Rosenblum E."/>
            <person name="Stajich J."/>
            <person name="Eisen M."/>
            <person name="Grigoriev I.V."/>
        </authorList>
    </citation>
    <scope>NUCLEOTIDE SEQUENCE [LARGE SCALE GENOMIC DNA]</scope>
    <source>
        <strain evidence="4">JAM81 / FGSC 10211</strain>
    </source>
</reference>
<dbReference type="InParanoid" id="F4P546"/>
<keyword evidence="2" id="KW-0732">Signal</keyword>
<dbReference type="AlphaFoldDB" id="F4P546"/>
<feature type="compositionally biased region" description="Basic and acidic residues" evidence="1">
    <location>
        <begin position="111"/>
        <end position="121"/>
    </location>
</feature>
<dbReference type="Proteomes" id="UP000007241">
    <property type="component" value="Unassembled WGS sequence"/>
</dbReference>
<name>F4P546_BATDJ</name>
<keyword evidence="4" id="KW-1185">Reference proteome</keyword>
<protein>
    <recommendedName>
        <fullName evidence="5">BZIP domain-containing protein</fullName>
    </recommendedName>
</protein>
<evidence type="ECO:0000256" key="1">
    <source>
        <dbReference type="SAM" id="MobiDB-lite"/>
    </source>
</evidence>
<feature type="compositionally biased region" description="Basic and acidic residues" evidence="1">
    <location>
        <begin position="160"/>
        <end position="170"/>
    </location>
</feature>
<dbReference type="GeneID" id="18243425"/>
<accession>F4P546</accession>
<dbReference type="EMBL" id="GL882885">
    <property type="protein sequence ID" value="EGF79996.1"/>
    <property type="molecule type" value="Genomic_DNA"/>
</dbReference>
<feature type="region of interest" description="Disordered" evidence="1">
    <location>
        <begin position="110"/>
        <end position="183"/>
    </location>
</feature>
<gene>
    <name evidence="3" type="ORF">BATDEDRAFT_89264</name>
</gene>
<feature type="compositionally biased region" description="Polar residues" evidence="1">
    <location>
        <begin position="81"/>
        <end position="92"/>
    </location>
</feature>